<accession>A0A8K0JZ25</accession>
<keyword evidence="6" id="KW-1133">Transmembrane helix</keyword>
<keyword evidence="7 8" id="KW-0472">Membrane</keyword>
<evidence type="ECO:0000256" key="4">
    <source>
        <dbReference type="ARBA" id="ARBA00022692"/>
    </source>
</evidence>
<dbReference type="InterPro" id="IPR018108">
    <property type="entry name" value="MCP_transmembrane"/>
</dbReference>
<comment type="caution">
    <text evidence="10">The sequence shown here is derived from an EMBL/GenBank/DDBJ whole genome shotgun (WGS) entry which is preliminary data.</text>
</comment>
<name>A0A8K0JZ25_LADFU</name>
<feature type="repeat" description="Solcar" evidence="8">
    <location>
        <begin position="172"/>
        <end position="229"/>
    </location>
</feature>
<evidence type="ECO:0000256" key="9">
    <source>
        <dbReference type="RuleBase" id="RU000488"/>
    </source>
</evidence>
<protein>
    <recommendedName>
        <fullName evidence="12">S-adenosylmethionine mitochondrial carrier protein</fullName>
    </recommendedName>
</protein>
<comment type="subcellular location">
    <subcellularLocation>
        <location evidence="1">Membrane</location>
        <topology evidence="1">Multi-pass membrane protein</topology>
    </subcellularLocation>
</comment>
<dbReference type="AlphaFoldDB" id="A0A8K0JZ25"/>
<keyword evidence="3 9" id="KW-0813">Transport</keyword>
<feature type="repeat" description="Solcar" evidence="8">
    <location>
        <begin position="76"/>
        <end position="158"/>
    </location>
</feature>
<proteinExistence type="inferred from homology"/>
<evidence type="ECO:0000256" key="3">
    <source>
        <dbReference type="ARBA" id="ARBA00022448"/>
    </source>
</evidence>
<dbReference type="OrthoDB" id="276989at2759"/>
<sequence length="229" mass="24886">MAGGAAGTAVDISLFPLDTIKTRLQSRQGFWKAGGFRGIYAGLGPAAAGSAPNAAVFFCTYDWVKRKCCPLVEEKWLPLVHMLGASCGEVTACTVRVPVEIVKQRCQVAASKSVFMVLSNIIKQGGLRGLYQGYFSTLLREIPFSLIQFPLWEGFKTYWHMHRVHQGINEELGAVRVSICGAIAGGISAALTTPMDVAKTQIMLNTSRQGKLDVYSVLKEIHATKGYRG</sequence>
<dbReference type="PANTHER" id="PTHR45667">
    <property type="entry name" value="S-ADENOSYLMETHIONINE MITOCHONDRIAL CARRIER PROTEIN"/>
    <property type="match status" value="1"/>
</dbReference>
<evidence type="ECO:0008006" key="12">
    <source>
        <dbReference type="Google" id="ProtNLM"/>
    </source>
</evidence>
<dbReference type="Gene3D" id="1.50.40.10">
    <property type="entry name" value="Mitochondrial carrier domain"/>
    <property type="match status" value="1"/>
</dbReference>
<reference evidence="10" key="2">
    <citation type="submission" date="2017-10" db="EMBL/GenBank/DDBJ databases">
        <title>Ladona fulva Genome sequencing and assembly.</title>
        <authorList>
            <person name="Murali S."/>
            <person name="Richards S."/>
            <person name="Bandaranaike D."/>
            <person name="Bellair M."/>
            <person name="Blankenburg K."/>
            <person name="Chao H."/>
            <person name="Dinh H."/>
            <person name="Doddapaneni H."/>
            <person name="Dugan-Rocha S."/>
            <person name="Elkadiri S."/>
            <person name="Gnanaolivu R."/>
            <person name="Hernandez B."/>
            <person name="Skinner E."/>
            <person name="Javaid M."/>
            <person name="Lee S."/>
            <person name="Li M."/>
            <person name="Ming W."/>
            <person name="Munidasa M."/>
            <person name="Muniz J."/>
            <person name="Nguyen L."/>
            <person name="Hughes D."/>
            <person name="Osuji N."/>
            <person name="Pu L.-L."/>
            <person name="Puazo M."/>
            <person name="Qu C."/>
            <person name="Quiroz J."/>
            <person name="Raj R."/>
            <person name="Weissenberger G."/>
            <person name="Xin Y."/>
            <person name="Zou X."/>
            <person name="Han Y."/>
            <person name="Worley K."/>
            <person name="Muzny D."/>
            <person name="Gibbs R."/>
        </authorList>
    </citation>
    <scope>NUCLEOTIDE SEQUENCE</scope>
    <source>
        <strain evidence="10">Sampled in the wild</strain>
    </source>
</reference>
<evidence type="ECO:0000256" key="1">
    <source>
        <dbReference type="ARBA" id="ARBA00004141"/>
    </source>
</evidence>
<evidence type="ECO:0000256" key="2">
    <source>
        <dbReference type="ARBA" id="ARBA00006375"/>
    </source>
</evidence>
<evidence type="ECO:0000313" key="11">
    <source>
        <dbReference type="Proteomes" id="UP000792457"/>
    </source>
</evidence>
<dbReference type="EMBL" id="KZ308232">
    <property type="protein sequence ID" value="KAG8225272.1"/>
    <property type="molecule type" value="Genomic_DNA"/>
</dbReference>
<organism evidence="10 11">
    <name type="scientific">Ladona fulva</name>
    <name type="common">Scarce chaser dragonfly</name>
    <name type="synonym">Libellula fulva</name>
    <dbReference type="NCBI Taxonomy" id="123851"/>
    <lineage>
        <taxon>Eukaryota</taxon>
        <taxon>Metazoa</taxon>
        <taxon>Ecdysozoa</taxon>
        <taxon>Arthropoda</taxon>
        <taxon>Hexapoda</taxon>
        <taxon>Insecta</taxon>
        <taxon>Pterygota</taxon>
        <taxon>Palaeoptera</taxon>
        <taxon>Odonata</taxon>
        <taxon>Epiprocta</taxon>
        <taxon>Anisoptera</taxon>
        <taxon>Libelluloidea</taxon>
        <taxon>Libellulidae</taxon>
        <taxon>Ladona</taxon>
    </lineage>
</organism>
<dbReference type="PRINTS" id="PR00926">
    <property type="entry name" value="MITOCARRIER"/>
</dbReference>
<dbReference type="PROSITE" id="PS50920">
    <property type="entry name" value="SOLCAR"/>
    <property type="match status" value="3"/>
</dbReference>
<comment type="similarity">
    <text evidence="2 9">Belongs to the mitochondrial carrier (TC 2.A.29) family.</text>
</comment>
<feature type="repeat" description="Solcar" evidence="8">
    <location>
        <begin position="1"/>
        <end position="67"/>
    </location>
</feature>
<evidence type="ECO:0000256" key="8">
    <source>
        <dbReference type="PROSITE-ProRule" id="PRU00282"/>
    </source>
</evidence>
<reference evidence="10" key="1">
    <citation type="submission" date="2013-04" db="EMBL/GenBank/DDBJ databases">
        <authorList>
            <person name="Qu J."/>
            <person name="Murali S.C."/>
            <person name="Bandaranaike D."/>
            <person name="Bellair M."/>
            <person name="Blankenburg K."/>
            <person name="Chao H."/>
            <person name="Dinh H."/>
            <person name="Doddapaneni H."/>
            <person name="Downs B."/>
            <person name="Dugan-Rocha S."/>
            <person name="Elkadiri S."/>
            <person name="Gnanaolivu R.D."/>
            <person name="Hernandez B."/>
            <person name="Javaid M."/>
            <person name="Jayaseelan J.C."/>
            <person name="Lee S."/>
            <person name="Li M."/>
            <person name="Ming W."/>
            <person name="Munidasa M."/>
            <person name="Muniz J."/>
            <person name="Nguyen L."/>
            <person name="Ongeri F."/>
            <person name="Osuji N."/>
            <person name="Pu L.-L."/>
            <person name="Puazo M."/>
            <person name="Qu C."/>
            <person name="Quiroz J."/>
            <person name="Raj R."/>
            <person name="Weissenberger G."/>
            <person name="Xin Y."/>
            <person name="Zou X."/>
            <person name="Han Y."/>
            <person name="Richards S."/>
            <person name="Worley K."/>
            <person name="Muzny D."/>
            <person name="Gibbs R."/>
        </authorList>
    </citation>
    <scope>NUCLEOTIDE SEQUENCE</scope>
    <source>
        <strain evidence="10">Sampled in the wild</strain>
    </source>
</reference>
<keyword evidence="5" id="KW-0677">Repeat</keyword>
<keyword evidence="11" id="KW-1185">Reference proteome</keyword>
<evidence type="ECO:0000256" key="5">
    <source>
        <dbReference type="ARBA" id="ARBA00022737"/>
    </source>
</evidence>
<dbReference type="SUPFAM" id="SSF103506">
    <property type="entry name" value="Mitochondrial carrier"/>
    <property type="match status" value="1"/>
</dbReference>
<dbReference type="Pfam" id="PF00153">
    <property type="entry name" value="Mito_carr"/>
    <property type="match status" value="3"/>
</dbReference>
<evidence type="ECO:0000313" key="10">
    <source>
        <dbReference type="EMBL" id="KAG8225272.1"/>
    </source>
</evidence>
<dbReference type="InterPro" id="IPR002067">
    <property type="entry name" value="MCP"/>
</dbReference>
<keyword evidence="4 8" id="KW-0812">Transmembrane</keyword>
<dbReference type="GO" id="GO:0055085">
    <property type="term" value="P:transmembrane transport"/>
    <property type="evidence" value="ECO:0007669"/>
    <property type="project" value="InterPro"/>
</dbReference>
<evidence type="ECO:0000256" key="7">
    <source>
        <dbReference type="ARBA" id="ARBA00023136"/>
    </source>
</evidence>
<gene>
    <name evidence="10" type="ORF">J437_LFUL006505</name>
</gene>
<dbReference type="Proteomes" id="UP000792457">
    <property type="component" value="Unassembled WGS sequence"/>
</dbReference>
<dbReference type="InterPro" id="IPR023395">
    <property type="entry name" value="MCP_dom_sf"/>
</dbReference>
<dbReference type="GO" id="GO:0016020">
    <property type="term" value="C:membrane"/>
    <property type="evidence" value="ECO:0007669"/>
    <property type="project" value="UniProtKB-SubCell"/>
</dbReference>
<evidence type="ECO:0000256" key="6">
    <source>
        <dbReference type="ARBA" id="ARBA00022989"/>
    </source>
</evidence>